<organism evidence="2">
    <name type="scientific">Trichuris suis</name>
    <name type="common">pig whipworm</name>
    <dbReference type="NCBI Taxonomy" id="68888"/>
    <lineage>
        <taxon>Eukaryota</taxon>
        <taxon>Metazoa</taxon>
        <taxon>Ecdysozoa</taxon>
        <taxon>Nematoda</taxon>
        <taxon>Enoplea</taxon>
        <taxon>Dorylaimia</taxon>
        <taxon>Trichinellida</taxon>
        <taxon>Trichuridae</taxon>
        <taxon>Trichuris</taxon>
    </lineage>
</organism>
<proteinExistence type="predicted"/>
<evidence type="ECO:0000313" key="2">
    <source>
        <dbReference type="EMBL" id="KFD71634.1"/>
    </source>
</evidence>
<dbReference type="PANTHER" id="PTHR23254">
    <property type="entry name" value="EIF4G DOMAIN PROTEIN"/>
    <property type="match status" value="1"/>
</dbReference>
<dbReference type="GO" id="GO:0005829">
    <property type="term" value="C:cytosol"/>
    <property type="evidence" value="ECO:0007669"/>
    <property type="project" value="TreeGrafter"/>
</dbReference>
<evidence type="ECO:0000256" key="1">
    <source>
        <dbReference type="SAM" id="MobiDB-lite"/>
    </source>
</evidence>
<gene>
    <name evidence="2" type="ORF">M514_16154</name>
</gene>
<dbReference type="InterPro" id="IPR051367">
    <property type="entry name" value="mRNA_TranslReg/HistoneTransl"/>
</dbReference>
<dbReference type="GO" id="GO:0008494">
    <property type="term" value="F:translation activator activity"/>
    <property type="evidence" value="ECO:0007669"/>
    <property type="project" value="TreeGrafter"/>
</dbReference>
<evidence type="ECO:0008006" key="3">
    <source>
        <dbReference type="Google" id="ProtNLM"/>
    </source>
</evidence>
<dbReference type="Gene3D" id="1.25.40.180">
    <property type="match status" value="1"/>
</dbReference>
<protein>
    <recommendedName>
        <fullName evidence="3">MIF4G domain-containing protein</fullName>
    </recommendedName>
</protein>
<dbReference type="SUPFAM" id="SSF48371">
    <property type="entry name" value="ARM repeat"/>
    <property type="match status" value="1"/>
</dbReference>
<reference evidence="2" key="1">
    <citation type="journal article" date="2014" name="Nat. Genet.">
        <title>Genome and transcriptome of the porcine whipworm Trichuris suis.</title>
        <authorList>
            <person name="Jex A.R."/>
            <person name="Nejsum P."/>
            <person name="Schwarz E.M."/>
            <person name="Hu L."/>
            <person name="Young N.D."/>
            <person name="Hall R.S."/>
            <person name="Korhonen P.K."/>
            <person name="Liao S."/>
            <person name="Thamsborg S."/>
            <person name="Xia J."/>
            <person name="Xu P."/>
            <person name="Wang S."/>
            <person name="Scheerlinck J.P."/>
            <person name="Hofmann A."/>
            <person name="Sternberg P.W."/>
            <person name="Wang J."/>
            <person name="Gasser R.B."/>
        </authorList>
    </citation>
    <scope>NUCLEOTIDE SEQUENCE [LARGE SCALE GENOMIC DNA]</scope>
    <source>
        <strain evidence="2">DCEP-RM93F</strain>
    </source>
</reference>
<dbReference type="AlphaFoldDB" id="A0A085NQ88"/>
<feature type="region of interest" description="Disordered" evidence="1">
    <location>
        <begin position="37"/>
        <end position="68"/>
    </location>
</feature>
<dbReference type="EMBL" id="KL367481">
    <property type="protein sequence ID" value="KFD71634.1"/>
    <property type="molecule type" value="Genomic_DNA"/>
</dbReference>
<name>A0A085NQ88_9BILA</name>
<dbReference type="InterPro" id="IPR016024">
    <property type="entry name" value="ARM-type_fold"/>
</dbReference>
<dbReference type="Proteomes" id="UP000030758">
    <property type="component" value="Unassembled WGS sequence"/>
</dbReference>
<dbReference type="GO" id="GO:0006446">
    <property type="term" value="P:regulation of translational initiation"/>
    <property type="evidence" value="ECO:0007669"/>
    <property type="project" value="TreeGrafter"/>
</dbReference>
<sequence length="374" mass="42401">MLPPDKSEVVLCKTRAKTSRPPLQLYRPPYLRKKETMTKSLENLCEKTADNNVPPPSDDNVEQQKEPPPLPVVVRRSKPVNRAAHNRLSVPSFHGLAFSAGTEARFHPGLSRPPGLKRLPEAVVKESNRKKELSEAEFKRAEETFASLQMANDKNVAIWLESKCSSGEQAASIAQVLVQLAIEGGKPKSVVAKLCHVLLNVDINRSLQSIVRSRIDCSFKCPSYQEFHNGLLAGCNQYFDRREKLRQEYCTYWLEFMSFLSELCTDTVFTSQEQLAAIVFAVFNYLLSAPVLETIKMEELECVISSLLNVGYSLERQYPDRLTDLRNTFRNSFIQAKEPWVRKMILLLIELSAGSWRLSDNASRYYYQTTSGAA</sequence>
<dbReference type="PANTHER" id="PTHR23254:SF16">
    <property type="entry name" value="CBP80_20-DEPENDENT TRANSLATION INITIATION FACTOR"/>
    <property type="match status" value="1"/>
</dbReference>
<accession>A0A085NQ88</accession>